<feature type="compositionally biased region" description="Basic and acidic residues" evidence="1">
    <location>
        <begin position="230"/>
        <end position="244"/>
    </location>
</feature>
<feature type="compositionally biased region" description="Basic residues" evidence="1">
    <location>
        <begin position="212"/>
        <end position="229"/>
    </location>
</feature>
<proteinExistence type="predicted"/>
<dbReference type="PANTHER" id="PTHR36332:SF1">
    <property type="entry name" value="STRESS RESPONSE PROTEIN"/>
    <property type="match status" value="1"/>
</dbReference>
<feature type="region of interest" description="Disordered" evidence="1">
    <location>
        <begin position="1"/>
        <end position="127"/>
    </location>
</feature>
<dbReference type="AlphaFoldDB" id="A0A2G5CQF4"/>
<evidence type="ECO:0000256" key="1">
    <source>
        <dbReference type="SAM" id="MobiDB-lite"/>
    </source>
</evidence>
<feature type="region of interest" description="Disordered" evidence="1">
    <location>
        <begin position="203"/>
        <end position="257"/>
    </location>
</feature>
<name>A0A2G5CQF4_AQUCA</name>
<dbReference type="EMBL" id="KZ305058">
    <property type="protein sequence ID" value="PIA33479.1"/>
    <property type="molecule type" value="Genomic_DNA"/>
</dbReference>
<feature type="compositionally biased region" description="Basic and acidic residues" evidence="1">
    <location>
        <begin position="7"/>
        <end position="17"/>
    </location>
</feature>
<feature type="compositionally biased region" description="Basic and acidic residues" evidence="1">
    <location>
        <begin position="79"/>
        <end position="88"/>
    </location>
</feature>
<organism evidence="2 3">
    <name type="scientific">Aquilegia coerulea</name>
    <name type="common">Rocky mountain columbine</name>
    <dbReference type="NCBI Taxonomy" id="218851"/>
    <lineage>
        <taxon>Eukaryota</taxon>
        <taxon>Viridiplantae</taxon>
        <taxon>Streptophyta</taxon>
        <taxon>Embryophyta</taxon>
        <taxon>Tracheophyta</taxon>
        <taxon>Spermatophyta</taxon>
        <taxon>Magnoliopsida</taxon>
        <taxon>Ranunculales</taxon>
        <taxon>Ranunculaceae</taxon>
        <taxon>Thalictroideae</taxon>
        <taxon>Aquilegia</taxon>
    </lineage>
</organism>
<dbReference type="PANTHER" id="PTHR36332">
    <property type="entry name" value="STRESS RESPONSE PROTEIN"/>
    <property type="match status" value="1"/>
</dbReference>
<accession>A0A2G5CQF4</accession>
<gene>
    <name evidence="2" type="ORF">AQUCO_04100128v1</name>
</gene>
<dbReference type="InParanoid" id="A0A2G5CQF4"/>
<evidence type="ECO:0000313" key="3">
    <source>
        <dbReference type="Proteomes" id="UP000230069"/>
    </source>
</evidence>
<feature type="compositionally biased region" description="Low complexity" evidence="1">
    <location>
        <begin position="19"/>
        <end position="28"/>
    </location>
</feature>
<feature type="compositionally biased region" description="Acidic residues" evidence="1">
    <location>
        <begin position="29"/>
        <end position="53"/>
    </location>
</feature>
<dbReference type="STRING" id="218851.A0A2G5CQF4"/>
<dbReference type="Proteomes" id="UP000230069">
    <property type="component" value="Unassembled WGS sequence"/>
</dbReference>
<dbReference type="OrthoDB" id="1745547at2759"/>
<evidence type="ECO:0000313" key="2">
    <source>
        <dbReference type="EMBL" id="PIA33479.1"/>
    </source>
</evidence>
<keyword evidence="3" id="KW-1185">Reference proteome</keyword>
<protein>
    <submittedName>
        <fullName evidence="2">Uncharacterized protein</fullName>
    </submittedName>
</protein>
<sequence>MYKRRLYKQEHGDKDEVSDSSSSSSSSDSESEAEPQHEEEQEENAQEEVDIDSEAPGTNEYEKKISSPSSGSGYESEDSSEKEVKYDSSDDDEETGNDITNFFDGSITGKAEVAQTNTRTKKDSIETDYSDRILKCKSVYKCRLCPRLVCLTEESLRTHLNSKRHARSEKLLKDGRLKYMLNSDGEIEEDPETHAERHARTLALAQQDSSNKKKKNRGRQRQRLRLKRKKDGDAPEKAKEKEPAKNPTNKKRRKDGD</sequence>
<feature type="compositionally biased region" description="Basic residues" evidence="1">
    <location>
        <begin position="248"/>
        <end position="257"/>
    </location>
</feature>
<reference evidence="2 3" key="1">
    <citation type="submission" date="2017-09" db="EMBL/GenBank/DDBJ databases">
        <title>WGS assembly of Aquilegia coerulea Goldsmith.</title>
        <authorList>
            <person name="Hodges S."/>
            <person name="Kramer E."/>
            <person name="Nordborg M."/>
            <person name="Tomkins J."/>
            <person name="Borevitz J."/>
            <person name="Derieg N."/>
            <person name="Yan J."/>
            <person name="Mihaltcheva S."/>
            <person name="Hayes R.D."/>
            <person name="Rokhsar D."/>
        </authorList>
    </citation>
    <scope>NUCLEOTIDE SEQUENCE [LARGE SCALE GENOMIC DNA]</scope>
    <source>
        <strain evidence="3">cv. Goldsmith</strain>
    </source>
</reference>